<evidence type="ECO:0000259" key="3">
    <source>
        <dbReference type="Pfam" id="PF22062"/>
    </source>
</evidence>
<dbReference type="Gene3D" id="3.60.21.60">
    <property type="match status" value="1"/>
</dbReference>
<proteinExistence type="predicted"/>
<keyword evidence="2" id="KW-0539">Nucleus</keyword>
<dbReference type="Pfam" id="PF22062">
    <property type="entry name" value="OB_DPOA2"/>
    <property type="match status" value="1"/>
</dbReference>
<sequence length="261" mass="28802">MAGFNHSHEEVAFDSQRNVDLRILPLGRLMPHSQKFMNDTLQNKVNMMEGRIVGFIDRLRKTTGVEATENVAIPVQEPTWVAGQICCDSDEGRLNPTSIELMGSLLYSEGSVAKLDVSRLQNYRLYPGQVVAVQGVNPTGETFVAMDLITKCPKPMHSTASQQLQLSVPTPAKFRLLVASGPFTTMGDLRYGPLKKLGELCRQEKFDAALLIGPFVDVDHPMLSKGSIDISFEELFQSEVGTQHSKVQNAVNVLQPPMLGF</sequence>
<dbReference type="GO" id="GO:0005658">
    <property type="term" value="C:alpha DNA polymerase:primase complex"/>
    <property type="evidence" value="ECO:0007669"/>
    <property type="project" value="TreeGrafter"/>
</dbReference>
<dbReference type="InterPro" id="IPR016722">
    <property type="entry name" value="DNA_pol_alpha_bsu"/>
</dbReference>
<reference evidence="4" key="1">
    <citation type="submission" date="2020-12" db="EMBL/GenBank/DDBJ databases">
        <authorList>
            <person name="Iha C."/>
        </authorList>
    </citation>
    <scope>NUCLEOTIDE SEQUENCE</scope>
</reference>
<dbReference type="Proteomes" id="UP000708148">
    <property type="component" value="Unassembled WGS sequence"/>
</dbReference>
<feature type="domain" description="DNA polymerase alpha subunit B OB" evidence="3">
    <location>
        <begin position="47"/>
        <end position="149"/>
    </location>
</feature>
<keyword evidence="5" id="KW-1185">Reference proteome</keyword>
<evidence type="ECO:0000313" key="4">
    <source>
        <dbReference type="EMBL" id="CAD7701246.1"/>
    </source>
</evidence>
<evidence type="ECO:0000256" key="1">
    <source>
        <dbReference type="ARBA" id="ARBA00004123"/>
    </source>
</evidence>
<dbReference type="PANTHER" id="PTHR23061:SF12">
    <property type="entry name" value="DNA POLYMERASE ALPHA SUBUNIT B"/>
    <property type="match status" value="1"/>
</dbReference>
<dbReference type="InterPro" id="IPR054300">
    <property type="entry name" value="OB_DPOA2"/>
</dbReference>
<evidence type="ECO:0000313" key="5">
    <source>
        <dbReference type="Proteomes" id="UP000708148"/>
    </source>
</evidence>
<gene>
    <name evidence="4" type="ORF">OSTQU699_LOCUS6605</name>
</gene>
<accession>A0A8S1J0R4</accession>
<organism evidence="4 5">
    <name type="scientific">Ostreobium quekettii</name>
    <dbReference type="NCBI Taxonomy" id="121088"/>
    <lineage>
        <taxon>Eukaryota</taxon>
        <taxon>Viridiplantae</taxon>
        <taxon>Chlorophyta</taxon>
        <taxon>core chlorophytes</taxon>
        <taxon>Ulvophyceae</taxon>
        <taxon>TCBD clade</taxon>
        <taxon>Bryopsidales</taxon>
        <taxon>Ostreobineae</taxon>
        <taxon>Ostreobiaceae</taxon>
        <taxon>Ostreobium</taxon>
    </lineage>
</organism>
<evidence type="ECO:0000256" key="2">
    <source>
        <dbReference type="ARBA" id="ARBA00023242"/>
    </source>
</evidence>
<dbReference type="EMBL" id="CAJHUC010001470">
    <property type="protein sequence ID" value="CAD7701246.1"/>
    <property type="molecule type" value="Genomic_DNA"/>
</dbReference>
<dbReference type="GO" id="GO:0006270">
    <property type="term" value="P:DNA replication initiation"/>
    <property type="evidence" value="ECO:0007669"/>
    <property type="project" value="TreeGrafter"/>
</dbReference>
<dbReference type="PANTHER" id="PTHR23061">
    <property type="entry name" value="DNA POLYMERASE 2 ALPHA 70 KDA SUBUNIT"/>
    <property type="match status" value="1"/>
</dbReference>
<dbReference type="AlphaFoldDB" id="A0A8S1J0R4"/>
<comment type="caution">
    <text evidence="4">The sequence shown here is derived from an EMBL/GenBank/DDBJ whole genome shotgun (WGS) entry which is preliminary data.</text>
</comment>
<comment type="subcellular location">
    <subcellularLocation>
        <location evidence="1">Nucleus</location>
    </subcellularLocation>
</comment>
<protein>
    <recommendedName>
        <fullName evidence="3">DNA polymerase alpha subunit B OB domain-containing protein</fullName>
    </recommendedName>
</protein>
<name>A0A8S1J0R4_9CHLO</name>
<dbReference type="OrthoDB" id="336885at2759"/>